<feature type="domain" description="RRM" evidence="16">
    <location>
        <begin position="120"/>
        <end position="207"/>
    </location>
</feature>
<evidence type="ECO:0000256" key="13">
    <source>
        <dbReference type="SAM" id="Coils"/>
    </source>
</evidence>
<feature type="compositionally biased region" description="Basic and acidic residues" evidence="14">
    <location>
        <begin position="1160"/>
        <end position="1170"/>
    </location>
</feature>
<feature type="compositionally biased region" description="Low complexity" evidence="14">
    <location>
        <begin position="835"/>
        <end position="848"/>
    </location>
</feature>
<dbReference type="GO" id="GO:0000956">
    <property type="term" value="P:nuclear-transcribed mRNA catabolic process"/>
    <property type="evidence" value="ECO:0007669"/>
    <property type="project" value="UniProtKB-ARBA"/>
</dbReference>
<keyword evidence="18" id="KW-1185">Reference proteome</keyword>
<protein>
    <recommendedName>
        <fullName evidence="19">General negative regulator of transcription subunit 4</fullName>
    </recommendedName>
</protein>
<dbReference type="PANTHER" id="PTHR12603:SF0">
    <property type="entry name" value="CCR4-NOT TRANSCRIPTION COMPLEX SUBUNIT 4"/>
    <property type="match status" value="1"/>
</dbReference>
<keyword evidence="5" id="KW-0862">Zinc</keyword>
<feature type="compositionally biased region" description="Low complexity" evidence="14">
    <location>
        <begin position="300"/>
        <end position="310"/>
    </location>
</feature>
<evidence type="ECO:0000256" key="2">
    <source>
        <dbReference type="ARBA" id="ARBA00022491"/>
    </source>
</evidence>
<dbReference type="Pfam" id="PF00076">
    <property type="entry name" value="RRM_1"/>
    <property type="match status" value="1"/>
</dbReference>
<evidence type="ECO:0000313" key="18">
    <source>
        <dbReference type="Proteomes" id="UP000256645"/>
    </source>
</evidence>
<feature type="coiled-coil region" evidence="13">
    <location>
        <begin position="81"/>
        <end position="109"/>
    </location>
</feature>
<dbReference type="FunFam" id="3.30.70.330:FF:000257">
    <property type="entry name" value="CCR4-NOT core complex subunit Not4"/>
    <property type="match status" value="1"/>
</dbReference>
<evidence type="ECO:0000256" key="10">
    <source>
        <dbReference type="ARBA" id="ARBA00023242"/>
    </source>
</evidence>
<dbReference type="CDD" id="cd16618">
    <property type="entry name" value="mRING-HC-C4C4_CNOT4"/>
    <property type="match status" value="1"/>
</dbReference>
<evidence type="ECO:0000256" key="14">
    <source>
        <dbReference type="SAM" id="MobiDB-lite"/>
    </source>
</evidence>
<feature type="compositionally biased region" description="Polar residues" evidence="14">
    <location>
        <begin position="1097"/>
        <end position="1107"/>
    </location>
</feature>
<dbReference type="STRING" id="1849047.A0A3D8RME4"/>
<dbReference type="GO" id="GO:0061630">
    <property type="term" value="F:ubiquitin protein ligase activity"/>
    <property type="evidence" value="ECO:0007669"/>
    <property type="project" value="UniProtKB-ARBA"/>
</dbReference>
<dbReference type="PROSITE" id="PS50102">
    <property type="entry name" value="RRM"/>
    <property type="match status" value="1"/>
</dbReference>
<feature type="region of interest" description="Disordered" evidence="14">
    <location>
        <begin position="408"/>
        <end position="520"/>
    </location>
</feature>
<dbReference type="InterPro" id="IPR039515">
    <property type="entry name" value="NOT4_mRING-HC-C4C4"/>
</dbReference>
<comment type="caution">
    <text evidence="17">The sequence shown here is derived from an EMBL/GenBank/DDBJ whole genome shotgun (WGS) entry which is preliminary data.</text>
</comment>
<evidence type="ECO:0000313" key="17">
    <source>
        <dbReference type="EMBL" id="RDW75223.1"/>
    </source>
</evidence>
<dbReference type="CDD" id="cd12438">
    <property type="entry name" value="RRM_CNOT4"/>
    <property type="match status" value="1"/>
</dbReference>
<dbReference type="FunFam" id="3.30.40.10:FF:000006">
    <property type="entry name" value="CCR4-NOT transcription complex subunit 4"/>
    <property type="match status" value="1"/>
</dbReference>
<feature type="compositionally biased region" description="Basic residues" evidence="14">
    <location>
        <begin position="724"/>
        <end position="734"/>
    </location>
</feature>
<dbReference type="Gene3D" id="3.30.40.10">
    <property type="entry name" value="Zinc/RING finger domain, C3HC4 (zinc finger)"/>
    <property type="match status" value="1"/>
</dbReference>
<evidence type="ECO:0008006" key="19">
    <source>
        <dbReference type="Google" id="ProtNLM"/>
    </source>
</evidence>
<organism evidence="17 18">
    <name type="scientific">Coleophoma cylindrospora</name>
    <dbReference type="NCBI Taxonomy" id="1849047"/>
    <lineage>
        <taxon>Eukaryota</taxon>
        <taxon>Fungi</taxon>
        <taxon>Dikarya</taxon>
        <taxon>Ascomycota</taxon>
        <taxon>Pezizomycotina</taxon>
        <taxon>Leotiomycetes</taxon>
        <taxon>Helotiales</taxon>
        <taxon>Dermateaceae</taxon>
        <taxon>Coleophoma</taxon>
    </lineage>
</organism>
<dbReference type="EMBL" id="PDLM01000006">
    <property type="protein sequence ID" value="RDW75223.1"/>
    <property type="molecule type" value="Genomic_DNA"/>
</dbReference>
<feature type="compositionally biased region" description="Low complexity" evidence="14">
    <location>
        <begin position="259"/>
        <end position="289"/>
    </location>
</feature>
<feature type="coiled-coil region" evidence="13">
    <location>
        <begin position="1545"/>
        <end position="1572"/>
    </location>
</feature>
<keyword evidence="3" id="KW-0479">Metal-binding</keyword>
<evidence type="ECO:0000256" key="9">
    <source>
        <dbReference type="ARBA" id="ARBA00023163"/>
    </source>
</evidence>
<dbReference type="GO" id="GO:0030015">
    <property type="term" value="C:CCR4-NOT core complex"/>
    <property type="evidence" value="ECO:0007669"/>
    <property type="project" value="UniProtKB-ARBA"/>
</dbReference>
<dbReference type="SUPFAM" id="SSF54928">
    <property type="entry name" value="RNA-binding domain, RBD"/>
    <property type="match status" value="1"/>
</dbReference>
<feature type="region of interest" description="Disordered" evidence="14">
    <location>
        <begin position="232"/>
        <end position="379"/>
    </location>
</feature>
<gene>
    <name evidence="17" type="ORF">BP6252_06365</name>
</gene>
<evidence type="ECO:0000259" key="15">
    <source>
        <dbReference type="PROSITE" id="PS50089"/>
    </source>
</evidence>
<evidence type="ECO:0000256" key="8">
    <source>
        <dbReference type="ARBA" id="ARBA00023054"/>
    </source>
</evidence>
<feature type="compositionally biased region" description="Low complexity" evidence="14">
    <location>
        <begin position="1117"/>
        <end position="1132"/>
    </location>
</feature>
<evidence type="ECO:0000259" key="16">
    <source>
        <dbReference type="PROSITE" id="PS50102"/>
    </source>
</evidence>
<keyword evidence="9" id="KW-0804">Transcription</keyword>
<feature type="compositionally biased region" description="Pro residues" evidence="14">
    <location>
        <begin position="822"/>
        <end position="833"/>
    </location>
</feature>
<keyword evidence="8 13" id="KW-0175">Coiled coil</keyword>
<dbReference type="PANTHER" id="PTHR12603">
    <property type="entry name" value="CCR4-NOT TRANSCRIPTION COMPLEX RELATED"/>
    <property type="match status" value="1"/>
</dbReference>
<dbReference type="OrthoDB" id="1923159at2759"/>
<feature type="compositionally biased region" description="Polar residues" evidence="14">
    <location>
        <begin position="593"/>
        <end position="613"/>
    </location>
</feature>
<sequence>MAPQDSFIEDEEDTCPLCVEEFDLSDKNFRPCPCGYQVCQFCFNNIKNNMNGLCPACRRPYDEKTIQWKVVTQEEIAQFKANIQKNAKKKAEQRQKEAQKREVETLNRKHLAGLRVIQKNLVYVVGLSPGIREEEMLQTLRGDKYFGQYGKIIKIVVQKPKQGEPQNGQSIGVYVTFEKKEDAARCIAAVNGSQNGERVLRAQLGTTKYCSAYLRNETCTNKQCMFLHEPGDNDDSYSRQDLSSINSVNTQRPLSTVASSSRSSSRQAIGTQAPIQQAQAVAAASQPMARGISKDGSDSGDGSALPSSASWANQGTQQRSRRGSHATSGAASSPAISHAMPATTEAIEDSSSIPEPLDSASVSDTPPAPASVEPSRPPRNTALIGILKAINDPSITFPKIDPVDTQDLAFPPLFDEHGGEKRRAMREQQEEARLHMEEEPVLDQHPAPEPAEEEEPESGSLQLGGEPEDREPGRDGGSAQGFRRMSSQMPIQRAATNGPFGPNLTQNFPQNVGNLSSINGRTLTPQQQHQLALLKGGQQQSFMEQQYPPGTSQSSTLFQQQSHNRQSSRYSFANESSASSSSVKPAANPKLMAQQSSMMPSGSHTQQNNQYYGSSMPGPPPGLKSTGTPPIGMFGQGFGGSAASSVFGGSQKENNSDMLREMLRSRGGIGTGNSQVHDTGKREYMFPSFLQQYPSTSSTPAPASNLLASLYGPQPGAFHDFPKQKKKGKKHRHANTSSSGGGGLVDLADPSILQARMQHQQQSNAGVGQGLFGGQAQDDLDLPSLDEASKTVDQLVADSTADDTSSYVYDPFEVVSRSSTPSIPPGFGPPGLGPPGLALPHAHPSPLLRENPIAKPASRIAPNAAPFTPSRTSSSAFAPRAATPLSTVSLPQSPVERIATPKLADNAKAQAKKDIKALATDTGLSKTIAAEASAGAGPKVSLQSEDFPALTKGASKQANVSKPSTPVKASKKPATTSVATGSASTSQTPVKASQKVSTPGILNISVPTKPSSKVATPAPDPALAAASVPNVTQEMLVKPAVAPAAFPPLPSTASVHSPIPRNPPKTLRVIPTPRTELPPGSGTPSSATSMFPPILPSSRQPSLASTTRLERPGTPMSEIISETASITSASISRANSPPLSKVGSAPVRITTKSMQKKQRREAQKEREAKQAEAVVQPEPEVEIAPIMGRKKKQKKEKQTGSAAGGSTPAISRAPSPGHAEIPKEVEPTPELEAQAPAKPPPVEKEANKVVSKPLESRGKGKAKAQRPLTPEPVSMVTEVEEESTEKPVPTPSAILQELVGEGVFPDPASLPVLKPPPGLNSRHELTLDMQDIDQKLTIHPEDRSSLIAGVPVWKITEGAGRIMLTPNGDCVRNLTSEEERRFLHLQAKIAEESGPTAFFSAKHHTSNGFTLIGGRAVPNGPPAFFPMISGSIPPIDPVSKIQRDEALSYINQYVLPSLSTNSQLEKALNANAFDAEMMRNNGSSSSAFWGSEAVAPGSEPNEGPYGPNSHEGILATGLENMTAHFAVSKEIERGQPLGNVSLLSLSESETAMQMARKETETLEKKLNQLLKKNRRLLLGTGH</sequence>
<evidence type="ECO:0000256" key="4">
    <source>
        <dbReference type="ARBA" id="ARBA00022771"/>
    </source>
</evidence>
<dbReference type="Proteomes" id="UP000256645">
    <property type="component" value="Unassembled WGS sequence"/>
</dbReference>
<dbReference type="GO" id="GO:0005634">
    <property type="term" value="C:nucleus"/>
    <property type="evidence" value="ECO:0007669"/>
    <property type="project" value="UniProtKB-SubCell"/>
</dbReference>
<evidence type="ECO:0000256" key="5">
    <source>
        <dbReference type="ARBA" id="ARBA00022833"/>
    </source>
</evidence>
<keyword evidence="6 12" id="KW-0694">RNA-binding</keyword>
<proteinExistence type="predicted"/>
<evidence type="ECO:0000256" key="11">
    <source>
        <dbReference type="PROSITE-ProRule" id="PRU00175"/>
    </source>
</evidence>
<dbReference type="GO" id="GO:0010557">
    <property type="term" value="P:positive regulation of macromolecule biosynthetic process"/>
    <property type="evidence" value="ECO:0007669"/>
    <property type="project" value="UniProtKB-ARBA"/>
</dbReference>
<accession>A0A3D8RME4</accession>
<evidence type="ECO:0000256" key="12">
    <source>
        <dbReference type="PROSITE-ProRule" id="PRU00176"/>
    </source>
</evidence>
<name>A0A3D8RME4_9HELO</name>
<reference evidence="17 18" key="1">
    <citation type="journal article" date="2018" name="IMA Fungus">
        <title>IMA Genome-F 9: Draft genome sequence of Annulohypoxylon stygium, Aspergillus mulundensis, Berkeleyomyces basicola (syn. Thielaviopsis basicola), Ceratocystis smalleyi, two Cercospora beticola strains, Coleophoma cylindrospora, Fusarium fracticaudum, Phialophora cf. hyalina, and Morchella septimelata.</title>
        <authorList>
            <person name="Wingfield B.D."/>
            <person name="Bills G.F."/>
            <person name="Dong Y."/>
            <person name="Huang W."/>
            <person name="Nel W.J."/>
            <person name="Swalarsk-Parry B.S."/>
            <person name="Vaghefi N."/>
            <person name="Wilken P.M."/>
            <person name="An Z."/>
            <person name="de Beer Z.W."/>
            <person name="De Vos L."/>
            <person name="Chen L."/>
            <person name="Duong T.A."/>
            <person name="Gao Y."/>
            <person name="Hammerbacher A."/>
            <person name="Kikkert J.R."/>
            <person name="Li Y."/>
            <person name="Li H."/>
            <person name="Li K."/>
            <person name="Li Q."/>
            <person name="Liu X."/>
            <person name="Ma X."/>
            <person name="Naidoo K."/>
            <person name="Pethybridge S.J."/>
            <person name="Sun J."/>
            <person name="Steenkamp E.T."/>
            <person name="van der Nest M.A."/>
            <person name="van Wyk S."/>
            <person name="Wingfield M.J."/>
            <person name="Xiong C."/>
            <person name="Yue Q."/>
            <person name="Zhang X."/>
        </authorList>
    </citation>
    <scope>NUCLEOTIDE SEQUENCE [LARGE SCALE GENOMIC DNA]</scope>
    <source>
        <strain evidence="17 18">BP6252</strain>
    </source>
</reference>
<dbReference type="InterPro" id="IPR039780">
    <property type="entry name" value="Mot2"/>
</dbReference>
<feature type="compositionally biased region" description="Low complexity" evidence="14">
    <location>
        <begin position="1171"/>
        <end position="1186"/>
    </location>
</feature>
<feature type="region of interest" description="Disordered" evidence="14">
    <location>
        <begin position="818"/>
        <end position="895"/>
    </location>
</feature>
<feature type="compositionally biased region" description="Polar residues" evidence="14">
    <location>
        <begin position="503"/>
        <end position="520"/>
    </location>
</feature>
<dbReference type="GO" id="GO:0016567">
    <property type="term" value="P:protein ubiquitination"/>
    <property type="evidence" value="ECO:0007669"/>
    <property type="project" value="TreeGrafter"/>
</dbReference>
<dbReference type="Gene3D" id="3.30.70.330">
    <property type="match status" value="1"/>
</dbReference>
<feature type="compositionally biased region" description="Low complexity" evidence="14">
    <location>
        <begin position="551"/>
        <end position="587"/>
    </location>
</feature>
<evidence type="ECO:0000256" key="3">
    <source>
        <dbReference type="ARBA" id="ARBA00022723"/>
    </source>
</evidence>
<dbReference type="InterPro" id="IPR013083">
    <property type="entry name" value="Znf_RING/FYVE/PHD"/>
</dbReference>
<feature type="compositionally biased region" description="Low complexity" evidence="14">
    <location>
        <begin position="974"/>
        <end position="986"/>
    </location>
</feature>
<keyword evidence="7" id="KW-0805">Transcription regulation</keyword>
<dbReference type="InterPro" id="IPR001841">
    <property type="entry name" value="Znf_RING"/>
</dbReference>
<feature type="compositionally biased region" description="Polar residues" evidence="14">
    <location>
        <begin position="325"/>
        <end position="335"/>
    </location>
</feature>
<feature type="domain" description="RING-type" evidence="15">
    <location>
        <begin position="15"/>
        <end position="58"/>
    </location>
</feature>
<dbReference type="InterPro" id="IPR000504">
    <property type="entry name" value="RRM_dom"/>
</dbReference>
<dbReference type="InterPro" id="IPR035979">
    <property type="entry name" value="RBD_domain_sf"/>
</dbReference>
<keyword evidence="2" id="KW-0678">Repressor</keyword>
<feature type="region of interest" description="Disordered" evidence="14">
    <location>
        <begin position="543"/>
        <end position="620"/>
    </location>
</feature>
<feature type="compositionally biased region" description="Basic and acidic residues" evidence="14">
    <location>
        <begin position="414"/>
        <end position="438"/>
    </location>
</feature>
<feature type="compositionally biased region" description="Polar residues" evidence="14">
    <location>
        <begin position="987"/>
        <end position="997"/>
    </location>
</feature>
<feature type="compositionally biased region" description="Polar residues" evidence="14">
    <location>
        <begin position="1005"/>
        <end position="1014"/>
    </location>
</feature>
<dbReference type="InterPro" id="IPR012677">
    <property type="entry name" value="Nucleotide-bd_a/b_plait_sf"/>
</dbReference>
<keyword evidence="4 11" id="KW-0863">Zinc-finger</keyword>
<comment type="subcellular location">
    <subcellularLocation>
        <location evidence="1">Nucleus</location>
    </subcellularLocation>
</comment>
<evidence type="ECO:0000256" key="1">
    <source>
        <dbReference type="ARBA" id="ARBA00004123"/>
    </source>
</evidence>
<feature type="compositionally biased region" description="Polar residues" evidence="14">
    <location>
        <begin position="954"/>
        <end position="964"/>
    </location>
</feature>
<dbReference type="GO" id="GO:0003723">
    <property type="term" value="F:RNA binding"/>
    <property type="evidence" value="ECO:0007669"/>
    <property type="project" value="UniProtKB-UniRule"/>
</dbReference>
<dbReference type="SMART" id="SM00361">
    <property type="entry name" value="RRM_1"/>
    <property type="match status" value="1"/>
</dbReference>
<feature type="region of interest" description="Disordered" evidence="14">
    <location>
        <begin position="715"/>
        <end position="781"/>
    </location>
</feature>
<keyword evidence="10" id="KW-0539">Nucleus</keyword>
<feature type="region of interest" description="Disordered" evidence="14">
    <location>
        <begin position="932"/>
        <end position="1021"/>
    </location>
</feature>
<dbReference type="GO" id="GO:0051254">
    <property type="term" value="P:positive regulation of RNA metabolic process"/>
    <property type="evidence" value="ECO:0007669"/>
    <property type="project" value="UniProtKB-ARBA"/>
</dbReference>
<feature type="region of interest" description="Disordered" evidence="14">
    <location>
        <begin position="1052"/>
        <end position="1272"/>
    </location>
</feature>
<dbReference type="InterPro" id="IPR003954">
    <property type="entry name" value="RRM_euk-type"/>
</dbReference>
<feature type="compositionally biased region" description="Low complexity" evidence="14">
    <location>
        <begin position="1078"/>
        <end position="1089"/>
    </location>
</feature>
<dbReference type="SUPFAM" id="SSF57850">
    <property type="entry name" value="RING/U-box"/>
    <property type="match status" value="1"/>
</dbReference>
<dbReference type="InterPro" id="IPR034261">
    <property type="entry name" value="CNOT4_RRM"/>
</dbReference>
<evidence type="ECO:0000256" key="7">
    <source>
        <dbReference type="ARBA" id="ARBA00023015"/>
    </source>
</evidence>
<feature type="compositionally biased region" description="Polar residues" evidence="14">
    <location>
        <begin position="239"/>
        <end position="258"/>
    </location>
</feature>
<evidence type="ECO:0000256" key="6">
    <source>
        <dbReference type="ARBA" id="ARBA00022884"/>
    </source>
</evidence>
<dbReference type="PROSITE" id="PS50089">
    <property type="entry name" value="ZF_RING_2"/>
    <property type="match status" value="1"/>
</dbReference>
<dbReference type="Pfam" id="PF14570">
    <property type="entry name" value="zf-RING_4"/>
    <property type="match status" value="1"/>
</dbReference>
<dbReference type="GO" id="GO:0008270">
    <property type="term" value="F:zinc ion binding"/>
    <property type="evidence" value="ECO:0007669"/>
    <property type="project" value="UniProtKB-KW"/>
</dbReference>
<feature type="compositionally biased region" description="Polar residues" evidence="14">
    <location>
        <begin position="757"/>
        <end position="766"/>
    </location>
</feature>